<comment type="caution">
    <text evidence="1">The sequence shown here is derived from an EMBL/GenBank/DDBJ whole genome shotgun (WGS) entry which is preliminary data.</text>
</comment>
<dbReference type="Proteomes" id="UP001144978">
    <property type="component" value="Unassembled WGS sequence"/>
</dbReference>
<proteinExistence type="predicted"/>
<accession>A0ACC1PWQ0</accession>
<gene>
    <name evidence="1" type="ORF">NUW54_g5305</name>
</gene>
<dbReference type="EMBL" id="JANSHE010001292">
    <property type="protein sequence ID" value="KAJ3003425.1"/>
    <property type="molecule type" value="Genomic_DNA"/>
</dbReference>
<evidence type="ECO:0000313" key="1">
    <source>
        <dbReference type="EMBL" id="KAJ3003425.1"/>
    </source>
</evidence>
<keyword evidence="2" id="KW-1185">Reference proteome</keyword>
<evidence type="ECO:0000313" key="2">
    <source>
        <dbReference type="Proteomes" id="UP001144978"/>
    </source>
</evidence>
<name>A0ACC1PWQ0_9APHY</name>
<protein>
    <submittedName>
        <fullName evidence="1">Uncharacterized protein</fullName>
    </submittedName>
</protein>
<sequence length="513" mass="59353">MYAASYPLPSTPSMIKAPTKSLHRFSVLNADCLARIYVEARQLKALRSLSLTCKRIRESCMDVLFERCRVYVAGQGSRRTRKPPPPTLWPHLRQLNYYGSLKDPYPIGERRRPETPPLERFAHMLNAMPRLRGIKVANSEIGSVAWAIFHTILTTPQLRSFETDLPFAPLETFHYCPLVYNKPSYSQLEEMKLLSNTLSKVSGSLVTLVLPAECFSFDTMRHGDWPNLREIRIAGYGRRFCMSDTDLVSVLGHISRLRVLSFDLAVADEDELKPLWPAHTQRATFPWPELESISLTWVHLDETIFSHLPRTCRHLSLRSWPRPYNYYRIRGKLIRGVPWRVNMLSPPVVLKALHECNDLPLEHLELEYRAESDDTALLEFVASTFPHLRKLRLIRYRSESDQERVPVRDIVGHFSSMQALRVLELYLDIEHVTLPHEERPSFDEFCRILDVAIADIASALCSSVVSVRLITAEDSGLARWRYYRPIRAHGKCMSLVLDVVDTEQDYLYHRPSW</sequence>
<reference evidence="1" key="1">
    <citation type="submission" date="2022-08" db="EMBL/GenBank/DDBJ databases">
        <title>Genome Sequence of Pycnoporus sanguineus.</title>
        <authorList>
            <person name="Buettner E."/>
        </authorList>
    </citation>
    <scope>NUCLEOTIDE SEQUENCE</scope>
    <source>
        <strain evidence="1">CG-C14</strain>
    </source>
</reference>
<organism evidence="1 2">
    <name type="scientific">Trametes sanguinea</name>
    <dbReference type="NCBI Taxonomy" id="158606"/>
    <lineage>
        <taxon>Eukaryota</taxon>
        <taxon>Fungi</taxon>
        <taxon>Dikarya</taxon>
        <taxon>Basidiomycota</taxon>
        <taxon>Agaricomycotina</taxon>
        <taxon>Agaricomycetes</taxon>
        <taxon>Polyporales</taxon>
        <taxon>Polyporaceae</taxon>
        <taxon>Trametes</taxon>
    </lineage>
</organism>